<gene>
    <name evidence="1" type="ORF">DPMN_141994</name>
</gene>
<dbReference type="AlphaFoldDB" id="A0A9D4GAU0"/>
<dbReference type="EMBL" id="JAIWYP010000006">
    <property type="protein sequence ID" value="KAH3813533.1"/>
    <property type="molecule type" value="Genomic_DNA"/>
</dbReference>
<evidence type="ECO:0000313" key="1">
    <source>
        <dbReference type="EMBL" id="KAH3813533.1"/>
    </source>
</evidence>
<comment type="caution">
    <text evidence="1">The sequence shown here is derived from an EMBL/GenBank/DDBJ whole genome shotgun (WGS) entry which is preliminary data.</text>
</comment>
<reference evidence="1" key="1">
    <citation type="journal article" date="2019" name="bioRxiv">
        <title>The Genome of the Zebra Mussel, Dreissena polymorpha: A Resource for Invasive Species Research.</title>
        <authorList>
            <person name="McCartney M.A."/>
            <person name="Auch B."/>
            <person name="Kono T."/>
            <person name="Mallez S."/>
            <person name="Zhang Y."/>
            <person name="Obille A."/>
            <person name="Becker A."/>
            <person name="Abrahante J.E."/>
            <person name="Garbe J."/>
            <person name="Badalamenti J.P."/>
            <person name="Herman A."/>
            <person name="Mangelson H."/>
            <person name="Liachko I."/>
            <person name="Sullivan S."/>
            <person name="Sone E.D."/>
            <person name="Koren S."/>
            <person name="Silverstein K.A.T."/>
            <person name="Beckman K.B."/>
            <person name="Gohl D.M."/>
        </authorList>
    </citation>
    <scope>NUCLEOTIDE SEQUENCE</scope>
    <source>
        <strain evidence="1">Duluth1</strain>
        <tissue evidence="1">Whole animal</tissue>
    </source>
</reference>
<organism evidence="1 2">
    <name type="scientific">Dreissena polymorpha</name>
    <name type="common">Zebra mussel</name>
    <name type="synonym">Mytilus polymorpha</name>
    <dbReference type="NCBI Taxonomy" id="45954"/>
    <lineage>
        <taxon>Eukaryota</taxon>
        <taxon>Metazoa</taxon>
        <taxon>Spiralia</taxon>
        <taxon>Lophotrochozoa</taxon>
        <taxon>Mollusca</taxon>
        <taxon>Bivalvia</taxon>
        <taxon>Autobranchia</taxon>
        <taxon>Heteroconchia</taxon>
        <taxon>Euheterodonta</taxon>
        <taxon>Imparidentia</taxon>
        <taxon>Neoheterodontei</taxon>
        <taxon>Myida</taxon>
        <taxon>Dreissenoidea</taxon>
        <taxon>Dreissenidae</taxon>
        <taxon>Dreissena</taxon>
    </lineage>
</organism>
<dbReference type="Proteomes" id="UP000828390">
    <property type="component" value="Unassembled WGS sequence"/>
</dbReference>
<evidence type="ECO:0000313" key="2">
    <source>
        <dbReference type="Proteomes" id="UP000828390"/>
    </source>
</evidence>
<name>A0A9D4GAU0_DREPO</name>
<reference evidence="1" key="2">
    <citation type="submission" date="2020-11" db="EMBL/GenBank/DDBJ databases">
        <authorList>
            <person name="McCartney M.A."/>
            <person name="Auch B."/>
            <person name="Kono T."/>
            <person name="Mallez S."/>
            <person name="Becker A."/>
            <person name="Gohl D.M."/>
            <person name="Silverstein K.A.T."/>
            <person name="Koren S."/>
            <person name="Bechman K.B."/>
            <person name="Herman A."/>
            <person name="Abrahante J.E."/>
            <person name="Garbe J."/>
        </authorList>
    </citation>
    <scope>NUCLEOTIDE SEQUENCE</scope>
    <source>
        <strain evidence="1">Duluth1</strain>
        <tissue evidence="1">Whole animal</tissue>
    </source>
</reference>
<proteinExistence type="predicted"/>
<keyword evidence="2" id="KW-1185">Reference proteome</keyword>
<accession>A0A9D4GAU0</accession>
<protein>
    <submittedName>
        <fullName evidence="1">Uncharacterized protein</fullName>
    </submittedName>
</protein>
<sequence length="66" mass="7506">MVKPPVPELTALFGHDFQMTNSSFLCIKTQVTKVEETKIKKKALRRAYRSRKLKRTGSIGAKKDVV</sequence>